<dbReference type="InterPro" id="IPR003772">
    <property type="entry name" value="YceD"/>
</dbReference>
<dbReference type="Pfam" id="PF02620">
    <property type="entry name" value="YceD"/>
    <property type="match status" value="1"/>
</dbReference>
<accession>A0ABT7VJB8</accession>
<evidence type="ECO:0000313" key="2">
    <source>
        <dbReference type="EMBL" id="MDM8326391.1"/>
    </source>
</evidence>
<dbReference type="Proteomes" id="UP001169458">
    <property type="component" value="Unassembled WGS sequence"/>
</dbReference>
<feature type="region of interest" description="Disordered" evidence="1">
    <location>
        <begin position="141"/>
        <end position="178"/>
    </location>
</feature>
<proteinExistence type="predicted"/>
<keyword evidence="3" id="KW-1185">Reference proteome</keyword>
<dbReference type="RefSeq" id="WP_289561325.1">
    <property type="nucleotide sequence ID" value="NZ_JAUDCP010000048.1"/>
</dbReference>
<evidence type="ECO:0000256" key="1">
    <source>
        <dbReference type="SAM" id="MobiDB-lite"/>
    </source>
</evidence>
<gene>
    <name evidence="2" type="ORF">QUW60_14340</name>
</gene>
<feature type="compositionally biased region" description="Basic and acidic residues" evidence="1">
    <location>
        <begin position="164"/>
        <end position="178"/>
    </location>
</feature>
<dbReference type="EMBL" id="JAUDEN010000044">
    <property type="protein sequence ID" value="MDM8326391.1"/>
    <property type="molecule type" value="Genomic_DNA"/>
</dbReference>
<feature type="compositionally biased region" description="Acidic residues" evidence="1">
    <location>
        <begin position="142"/>
        <end position="163"/>
    </location>
</feature>
<evidence type="ECO:0000313" key="3">
    <source>
        <dbReference type="Proteomes" id="UP001169458"/>
    </source>
</evidence>
<sequence length="178" mass="20271">MRQDSCEYECTLDDRFFTDIDAGDIQKGHLNVQLSVKKTIGAYMLNFHIEGAVTVVCDRCLDELELPVNTDNALKVKLGSDFSEEEDFVTVPEEDGYIDVSWFIYEFVALSLPMKKVHAPGECNEQMMGVLNEHSCISSPAEELEDYEDMEEGTEAISDDDRESDPRWDELKKILNNN</sequence>
<protein>
    <submittedName>
        <fullName evidence="2">DUF177 domain-containing protein</fullName>
    </submittedName>
</protein>
<organism evidence="2 3">
    <name type="scientific">Bacteroides gallinaceum</name>
    <dbReference type="NCBI Taxonomy" id="1462571"/>
    <lineage>
        <taxon>Bacteria</taxon>
        <taxon>Pseudomonadati</taxon>
        <taxon>Bacteroidota</taxon>
        <taxon>Bacteroidia</taxon>
        <taxon>Bacteroidales</taxon>
        <taxon>Bacteroidaceae</taxon>
        <taxon>Bacteroides</taxon>
    </lineage>
</organism>
<comment type="caution">
    <text evidence="2">The sequence shown here is derived from an EMBL/GenBank/DDBJ whole genome shotgun (WGS) entry which is preliminary data.</text>
</comment>
<reference evidence="3" key="1">
    <citation type="submission" date="2023-07" db="EMBL/GenBank/DDBJ databases">
        <title>Identification and characterization of horizontal gene transfer across gut microbiota members of farm animals based on homology search.</title>
        <authorList>
            <person name="Schwarzerova J."/>
            <person name="Nykrynova M."/>
            <person name="Jureckova K."/>
            <person name="Cejkova D."/>
            <person name="Rychlik I."/>
        </authorList>
    </citation>
    <scope>NUCLEOTIDE SEQUENCE [LARGE SCALE GENOMIC DNA]</scope>
    <source>
        <strain evidence="3">109_WCHN</strain>
    </source>
</reference>
<name>A0ABT7VJB8_9BACE</name>